<dbReference type="EC" id="1.14.13.1" evidence="7"/>
<dbReference type="PANTHER" id="PTHR13789">
    <property type="entry name" value="MONOOXYGENASE"/>
    <property type="match status" value="1"/>
</dbReference>
<evidence type="ECO:0000259" key="6">
    <source>
        <dbReference type="Pfam" id="PF01494"/>
    </source>
</evidence>
<dbReference type="PRINTS" id="PR00420">
    <property type="entry name" value="RNGMNOXGNASE"/>
</dbReference>
<reference evidence="7 8" key="1">
    <citation type="submission" date="2015-11" db="EMBL/GenBank/DDBJ databases">
        <title>Draft genome sequence of Paramesorhizobium deserti A-3-E, a strain highly resistant to diverse beta-lactam antibiotics.</title>
        <authorList>
            <person name="Lv R."/>
            <person name="Yang X."/>
            <person name="Fang N."/>
            <person name="Guo J."/>
            <person name="Luo X."/>
            <person name="Peng F."/>
            <person name="Yang R."/>
            <person name="Cui Y."/>
            <person name="Fang C."/>
            <person name="Song Y."/>
        </authorList>
    </citation>
    <scope>NUCLEOTIDE SEQUENCE [LARGE SCALE GENOMIC DNA]</scope>
    <source>
        <strain evidence="7 8">A-3-E</strain>
    </source>
</reference>
<keyword evidence="2" id="KW-0285">Flavoprotein</keyword>
<protein>
    <submittedName>
        <fullName evidence="7">Salicylate hydroxylase</fullName>
        <ecNumber evidence="7">1.14.13.1</ecNumber>
    </submittedName>
</protein>
<dbReference type="InterPro" id="IPR036188">
    <property type="entry name" value="FAD/NAD-bd_sf"/>
</dbReference>
<accession>A0A135HX01</accession>
<evidence type="ECO:0000256" key="1">
    <source>
        <dbReference type="ARBA" id="ARBA00001974"/>
    </source>
</evidence>
<evidence type="ECO:0000256" key="2">
    <source>
        <dbReference type="ARBA" id="ARBA00022630"/>
    </source>
</evidence>
<keyword evidence="5" id="KW-0503">Monooxygenase</keyword>
<keyword evidence="8" id="KW-1185">Reference proteome</keyword>
<dbReference type="EMBL" id="LNTU01000012">
    <property type="protein sequence ID" value="KXF77715.1"/>
    <property type="molecule type" value="Genomic_DNA"/>
</dbReference>
<evidence type="ECO:0000313" key="7">
    <source>
        <dbReference type="EMBL" id="KXF77715.1"/>
    </source>
</evidence>
<dbReference type="Proteomes" id="UP000070107">
    <property type="component" value="Unassembled WGS sequence"/>
</dbReference>
<name>A0A135HX01_9HYPH</name>
<keyword evidence="3" id="KW-0274">FAD</keyword>
<dbReference type="AlphaFoldDB" id="A0A135HX01"/>
<dbReference type="InterPro" id="IPR050493">
    <property type="entry name" value="FAD-dep_Monooxygenase_BioMet"/>
</dbReference>
<dbReference type="SUPFAM" id="SSF51905">
    <property type="entry name" value="FAD/NAD(P)-binding domain"/>
    <property type="match status" value="1"/>
</dbReference>
<dbReference type="Pfam" id="PF01494">
    <property type="entry name" value="FAD_binding_3"/>
    <property type="match status" value="1"/>
</dbReference>
<evidence type="ECO:0000313" key="8">
    <source>
        <dbReference type="Proteomes" id="UP000070107"/>
    </source>
</evidence>
<dbReference type="InterPro" id="IPR002938">
    <property type="entry name" value="FAD-bd"/>
</dbReference>
<gene>
    <name evidence="7" type="ORF">ATN84_10300</name>
</gene>
<dbReference type="PANTHER" id="PTHR13789:SF318">
    <property type="entry name" value="GERANYLGERANYL DIPHOSPHATE REDUCTASE"/>
    <property type="match status" value="1"/>
</dbReference>
<dbReference type="RefSeq" id="WP_068881900.1">
    <property type="nucleotide sequence ID" value="NZ_LNTU01000012.1"/>
</dbReference>
<organism evidence="7 8">
    <name type="scientific">Paramesorhizobium deserti</name>
    <dbReference type="NCBI Taxonomy" id="1494590"/>
    <lineage>
        <taxon>Bacteria</taxon>
        <taxon>Pseudomonadati</taxon>
        <taxon>Pseudomonadota</taxon>
        <taxon>Alphaproteobacteria</taxon>
        <taxon>Hyphomicrobiales</taxon>
        <taxon>Phyllobacteriaceae</taxon>
        <taxon>Paramesorhizobium</taxon>
    </lineage>
</organism>
<evidence type="ECO:0000256" key="4">
    <source>
        <dbReference type="ARBA" id="ARBA00023002"/>
    </source>
</evidence>
<proteinExistence type="predicted"/>
<comment type="cofactor">
    <cofactor evidence="1">
        <name>FAD</name>
        <dbReference type="ChEBI" id="CHEBI:57692"/>
    </cofactor>
</comment>
<dbReference type="SUPFAM" id="SSF54373">
    <property type="entry name" value="FAD-linked reductases, C-terminal domain"/>
    <property type="match status" value="1"/>
</dbReference>
<sequence>MTASAVRQIIISGAGVAGLTAALALAAKGFEIIIFEKAPRLSEVGAGLQLAPNATRLLTRLGVLDRLLPQAVTPDALYLQDGARGTTLLRMALGDAAETRWHAPYLVCHRADLQAALIAAVHAHPAISIRLGSNVISHEAGKDGATVRIDAGDRIEEHHGTMLLACDGVWSARRAAVEHDRSAAFTGYIAWRASLAAEALPEALRAALPEVNSVSAWLGRGVHFIVYPVKAGKFFNFVAITKGRDPGREWSSRGDSLALAAAFSGWHTAIHAVIGAAAEQWTFWPLFQIDRPRFLLNERTVLLGDAAHAMTPFAAQGAAMAIEDACALAAALGGDAVDWPAALSRFNEERLARIASVARRGSLNRFAYHAAGPLALGRNMLLRSRPPERFIADLDWLYGYDGTGFI</sequence>
<keyword evidence="4 7" id="KW-0560">Oxidoreductase</keyword>
<evidence type="ECO:0000256" key="3">
    <source>
        <dbReference type="ARBA" id="ARBA00022827"/>
    </source>
</evidence>
<dbReference type="GO" id="GO:0018658">
    <property type="term" value="F:salicylate 1-monooxygenase activity"/>
    <property type="evidence" value="ECO:0007669"/>
    <property type="project" value="UniProtKB-EC"/>
</dbReference>
<dbReference type="STRING" id="1494590.ATN84_10300"/>
<dbReference type="Gene3D" id="3.50.50.60">
    <property type="entry name" value="FAD/NAD(P)-binding domain"/>
    <property type="match status" value="1"/>
</dbReference>
<evidence type="ECO:0000256" key="5">
    <source>
        <dbReference type="ARBA" id="ARBA00023033"/>
    </source>
</evidence>
<feature type="domain" description="FAD-binding" evidence="6">
    <location>
        <begin position="8"/>
        <end position="359"/>
    </location>
</feature>
<comment type="caution">
    <text evidence="7">The sequence shown here is derived from an EMBL/GenBank/DDBJ whole genome shotgun (WGS) entry which is preliminary data.</text>
</comment>
<dbReference type="GO" id="GO:0071949">
    <property type="term" value="F:FAD binding"/>
    <property type="evidence" value="ECO:0007669"/>
    <property type="project" value="InterPro"/>
</dbReference>